<evidence type="ECO:0000256" key="7">
    <source>
        <dbReference type="ARBA" id="ARBA00023002"/>
    </source>
</evidence>
<keyword evidence="8 9" id="KW-0464">Manganese</keyword>
<evidence type="ECO:0000256" key="5">
    <source>
        <dbReference type="ARBA" id="ARBA00022842"/>
    </source>
</evidence>
<keyword evidence="6 9" id="KW-0521">NADP</keyword>
<feature type="site" description="Critical for catalysis" evidence="10">
    <location>
        <position position="139"/>
    </location>
</feature>
<evidence type="ECO:0000256" key="4">
    <source>
        <dbReference type="ARBA" id="ARBA00022723"/>
    </source>
</evidence>
<dbReference type="Gene3D" id="3.40.718.10">
    <property type="entry name" value="Isopropylmalate Dehydrogenase"/>
    <property type="match status" value="1"/>
</dbReference>
<dbReference type="PANTHER" id="PTHR11822:SF21">
    <property type="entry name" value="ISOCITRATE DEHYDROGENASE [NADP], MITOCHONDRIAL"/>
    <property type="match status" value="1"/>
</dbReference>
<dbReference type="PROSITE" id="PS00470">
    <property type="entry name" value="IDH_IMDH"/>
    <property type="match status" value="1"/>
</dbReference>
<feature type="binding site" evidence="11">
    <location>
        <position position="132"/>
    </location>
    <ligand>
        <name>D-threo-isocitrate</name>
        <dbReference type="ChEBI" id="CHEBI:15562"/>
    </ligand>
</feature>
<evidence type="ECO:0000256" key="1">
    <source>
        <dbReference type="ARBA" id="ARBA00001936"/>
    </source>
</evidence>
<keyword evidence="7 9" id="KW-0560">Oxidoreductase</keyword>
<evidence type="ECO:0000256" key="9">
    <source>
        <dbReference type="PIRNR" id="PIRNR000108"/>
    </source>
</evidence>
<keyword evidence="4 9" id="KW-0479">Metal-binding</keyword>
<feature type="site" description="Critical for catalysis" evidence="10">
    <location>
        <position position="210"/>
    </location>
</feature>
<evidence type="ECO:0000256" key="2">
    <source>
        <dbReference type="ARBA" id="ARBA00007769"/>
    </source>
</evidence>
<evidence type="ECO:0000313" key="14">
    <source>
        <dbReference type="EMBL" id="SFI59866.1"/>
    </source>
</evidence>
<keyword evidence="5 9" id="KW-0460">Magnesium</keyword>
<dbReference type="GO" id="GO:0006099">
    <property type="term" value="P:tricarboxylic acid cycle"/>
    <property type="evidence" value="ECO:0007669"/>
    <property type="project" value="UniProtKB-KW"/>
</dbReference>
<comment type="cofactor">
    <cofactor evidence="9 12">
        <name>Mg(2+)</name>
        <dbReference type="ChEBI" id="CHEBI:18420"/>
    </cofactor>
    <cofactor evidence="9 12">
        <name>Mn(2+)</name>
        <dbReference type="ChEBI" id="CHEBI:29035"/>
    </cofactor>
    <text evidence="9 12">Binds 1 Mg(2+) or Mn(2+) ion per subunit.</text>
</comment>
<gene>
    <name evidence="14" type="ORF">SAMN04487775_10348</name>
</gene>
<evidence type="ECO:0000256" key="8">
    <source>
        <dbReference type="ARBA" id="ARBA00023211"/>
    </source>
</evidence>
<feature type="binding site" evidence="11">
    <location>
        <position position="77"/>
    </location>
    <ligand>
        <name>D-threo-isocitrate</name>
        <dbReference type="ChEBI" id="CHEBI:15562"/>
    </ligand>
</feature>
<dbReference type="OrthoDB" id="9765655at2"/>
<dbReference type="SMART" id="SM01329">
    <property type="entry name" value="Iso_dh"/>
    <property type="match status" value="1"/>
</dbReference>
<dbReference type="NCBIfam" id="NF006156">
    <property type="entry name" value="PRK08299.1"/>
    <property type="match status" value="1"/>
</dbReference>
<dbReference type="RefSeq" id="WP_074930905.1">
    <property type="nucleotide sequence ID" value="NZ_FORI01000003.1"/>
</dbReference>
<evidence type="ECO:0000313" key="15">
    <source>
        <dbReference type="Proteomes" id="UP000182737"/>
    </source>
</evidence>
<evidence type="ECO:0000256" key="6">
    <source>
        <dbReference type="ARBA" id="ARBA00022857"/>
    </source>
</evidence>
<feature type="binding site" evidence="11">
    <location>
        <position position="109"/>
    </location>
    <ligand>
        <name>D-threo-isocitrate</name>
        <dbReference type="ChEBI" id="CHEBI:15562"/>
    </ligand>
</feature>
<accession>A0A1I3JI78</accession>
<dbReference type="Proteomes" id="UP000182737">
    <property type="component" value="Unassembled WGS sequence"/>
</dbReference>
<dbReference type="Pfam" id="PF00180">
    <property type="entry name" value="Iso_dh"/>
    <property type="match status" value="1"/>
</dbReference>
<comment type="similarity">
    <text evidence="2 9">Belongs to the isocitrate and isopropylmalate dehydrogenases family.</text>
</comment>
<evidence type="ECO:0000256" key="11">
    <source>
        <dbReference type="PIRSR" id="PIRSR000108-2"/>
    </source>
</evidence>
<dbReference type="PANTHER" id="PTHR11822">
    <property type="entry name" value="NADP-SPECIFIC ISOCITRATE DEHYDROGENASE"/>
    <property type="match status" value="1"/>
</dbReference>
<dbReference type="InterPro" id="IPR019818">
    <property type="entry name" value="IsoCit/isopropylmalate_DH_CS"/>
</dbReference>
<organism evidence="14 15">
    <name type="scientific">Treponema bryantii</name>
    <dbReference type="NCBI Taxonomy" id="163"/>
    <lineage>
        <taxon>Bacteria</taxon>
        <taxon>Pseudomonadati</taxon>
        <taxon>Spirochaetota</taxon>
        <taxon>Spirochaetia</taxon>
        <taxon>Spirochaetales</taxon>
        <taxon>Treponemataceae</taxon>
        <taxon>Treponema</taxon>
    </lineage>
</organism>
<dbReference type="EC" id="1.1.1.42" evidence="9"/>
<evidence type="ECO:0000259" key="13">
    <source>
        <dbReference type="SMART" id="SM01329"/>
    </source>
</evidence>
<name>A0A1I3JI78_9SPIR</name>
<dbReference type="GO" id="GO:0051287">
    <property type="term" value="F:NAD binding"/>
    <property type="evidence" value="ECO:0007669"/>
    <property type="project" value="InterPro"/>
</dbReference>
<dbReference type="InterPro" id="IPR004790">
    <property type="entry name" value="Isocitrate_DH_NADP"/>
</dbReference>
<comment type="cofactor">
    <cofactor evidence="1">
        <name>Mn(2+)</name>
        <dbReference type="ChEBI" id="CHEBI:29035"/>
    </cofactor>
</comment>
<evidence type="ECO:0000256" key="10">
    <source>
        <dbReference type="PIRSR" id="PIRSR000108-1"/>
    </source>
</evidence>
<comment type="catalytic activity">
    <reaction evidence="9">
        <text>D-threo-isocitrate + NADP(+) = 2-oxoglutarate + CO2 + NADPH</text>
        <dbReference type="Rhea" id="RHEA:19629"/>
        <dbReference type="ChEBI" id="CHEBI:15562"/>
        <dbReference type="ChEBI" id="CHEBI:16526"/>
        <dbReference type="ChEBI" id="CHEBI:16810"/>
        <dbReference type="ChEBI" id="CHEBI:57783"/>
        <dbReference type="ChEBI" id="CHEBI:58349"/>
        <dbReference type="EC" id="1.1.1.42"/>
    </reaction>
</comment>
<reference evidence="15" key="1">
    <citation type="submission" date="2016-10" db="EMBL/GenBank/DDBJ databases">
        <authorList>
            <person name="Varghese N."/>
            <person name="Submissions S."/>
        </authorList>
    </citation>
    <scope>NUCLEOTIDE SEQUENCE [LARGE SCALE GENOMIC DNA]</scope>
    <source>
        <strain evidence="15">XBD1002</strain>
    </source>
</reference>
<evidence type="ECO:0000256" key="12">
    <source>
        <dbReference type="PIRSR" id="PIRSR000108-3"/>
    </source>
</evidence>
<dbReference type="AlphaFoldDB" id="A0A1I3JI78"/>
<dbReference type="PIRSF" id="PIRSF000108">
    <property type="entry name" value="IDH_NADP"/>
    <property type="match status" value="1"/>
</dbReference>
<dbReference type="EMBL" id="FORI01000003">
    <property type="protein sequence ID" value="SFI59866.1"/>
    <property type="molecule type" value="Genomic_DNA"/>
</dbReference>
<feature type="binding site" evidence="11">
    <location>
        <begin position="94"/>
        <end position="100"/>
    </location>
    <ligand>
        <name>D-threo-isocitrate</name>
        <dbReference type="ChEBI" id="CHEBI:15562"/>
    </ligand>
</feature>
<dbReference type="InterPro" id="IPR024084">
    <property type="entry name" value="IsoPropMal-DH-like_dom"/>
</dbReference>
<evidence type="ECO:0000256" key="3">
    <source>
        <dbReference type="ARBA" id="ARBA00022532"/>
    </source>
</evidence>
<feature type="binding site" evidence="12">
    <location>
        <position position="250"/>
    </location>
    <ligand>
        <name>Mn(2+)</name>
        <dbReference type="ChEBI" id="CHEBI:29035"/>
    </ligand>
</feature>
<dbReference type="GO" id="GO:0000287">
    <property type="term" value="F:magnesium ion binding"/>
    <property type="evidence" value="ECO:0007669"/>
    <property type="project" value="InterPro"/>
</dbReference>
<feature type="domain" description="Isopropylmalate dehydrogenase-like" evidence="13">
    <location>
        <begin position="9"/>
        <end position="394"/>
    </location>
</feature>
<dbReference type="NCBIfam" id="TIGR00127">
    <property type="entry name" value="nadp_idh_euk"/>
    <property type="match status" value="1"/>
</dbReference>
<feature type="binding site" evidence="12">
    <location>
        <position position="273"/>
    </location>
    <ligand>
        <name>Mn(2+)</name>
        <dbReference type="ChEBI" id="CHEBI:29035"/>
    </ligand>
</feature>
<dbReference type="SUPFAM" id="SSF53659">
    <property type="entry name" value="Isocitrate/Isopropylmalate dehydrogenase-like"/>
    <property type="match status" value="1"/>
</dbReference>
<proteinExistence type="inferred from homology"/>
<keyword evidence="15" id="KW-1185">Reference proteome</keyword>
<dbReference type="GO" id="GO:0006102">
    <property type="term" value="P:isocitrate metabolic process"/>
    <property type="evidence" value="ECO:0007669"/>
    <property type="project" value="UniProtKB-UniRule"/>
</dbReference>
<dbReference type="GO" id="GO:0004450">
    <property type="term" value="F:isocitrate dehydrogenase (NADP+) activity"/>
    <property type="evidence" value="ECO:0007669"/>
    <property type="project" value="UniProtKB-UniRule"/>
</dbReference>
<keyword evidence="3 9" id="KW-0816">Tricarboxylic acid cycle</keyword>
<sequence>MAKIQMKNAIAELDGDEMTRVLWKVIKDELLLPYIDLKTEYFDLGLKSRDDSDDKITYEAAAAIKRLHVGVKCATITSNQARVEEYKLKQLTPSPNGIIRAELDGTVFREPIFVNNIHGTVSCWKKPIVLGRHAYGDVYKNCEIKCPTAGKAELVFTGVDGKEIRKTIMDMKGPGIIQGIHNLDNSIESFARCCFTYALDRKMSVWFGAKDTISKTYDGNFKAIFQRIFDEEYKAKFEAAGIEYFYTLIDDAVARVMRSEGGFMWATKNYDGDVMSDMIASACGSLAMMTSVLVSPDGNFEYEASHGTVQKHYYRYLKGEKTSTNPVATIFAWTGALAKRGELDGTPELVDFAKRLEKATLQTIEDGYMTGDIARIAEPAAKKVLNSWEYIAAIKERL</sequence>
<protein>
    <recommendedName>
        <fullName evidence="9">Isocitrate dehydrogenase [NADP]</fullName>
        <ecNumber evidence="9">1.1.1.42</ecNumber>
    </recommendedName>
</protein>